<organism evidence="9 10">
    <name type="scientific">Lysobacter panacisoli</name>
    <dbReference type="NCBI Taxonomy" id="1255263"/>
    <lineage>
        <taxon>Bacteria</taxon>
        <taxon>Pseudomonadati</taxon>
        <taxon>Pseudomonadota</taxon>
        <taxon>Gammaproteobacteria</taxon>
        <taxon>Lysobacterales</taxon>
        <taxon>Lysobacteraceae</taxon>
        <taxon>Lysobacter</taxon>
    </lineage>
</organism>
<keyword evidence="10" id="KW-1185">Reference proteome</keyword>
<name>A0ABP9L8I0_9GAMM</name>
<evidence type="ECO:0000256" key="5">
    <source>
        <dbReference type="ARBA" id="ARBA00022827"/>
    </source>
</evidence>
<dbReference type="PANTHER" id="PTHR43876">
    <property type="entry name" value="UBIQUINONE BIOSYNTHESIS MONOOXYGENASE COQ6, MITOCHONDRIAL"/>
    <property type="match status" value="1"/>
</dbReference>
<keyword evidence="6" id="KW-0560">Oxidoreductase</keyword>
<dbReference type="Proteomes" id="UP001501083">
    <property type="component" value="Unassembled WGS sequence"/>
</dbReference>
<dbReference type="EMBL" id="BAABKY010000001">
    <property type="protein sequence ID" value="GAA5071590.1"/>
    <property type="molecule type" value="Genomic_DNA"/>
</dbReference>
<keyword evidence="7" id="KW-0503">Monooxygenase</keyword>
<keyword evidence="5" id="KW-0274">FAD</keyword>
<dbReference type="PANTHER" id="PTHR43876:SF8">
    <property type="entry name" value="2-OCTAPRENYL-6-METHOXYPHENOL HYDROXYLASE"/>
    <property type="match status" value="1"/>
</dbReference>
<dbReference type="InterPro" id="IPR051205">
    <property type="entry name" value="UbiH/COQ6_monooxygenase"/>
</dbReference>
<evidence type="ECO:0000256" key="6">
    <source>
        <dbReference type="ARBA" id="ARBA00023002"/>
    </source>
</evidence>
<evidence type="ECO:0000259" key="8">
    <source>
        <dbReference type="Pfam" id="PF01494"/>
    </source>
</evidence>
<dbReference type="InterPro" id="IPR010971">
    <property type="entry name" value="UbiH/COQ6"/>
</dbReference>
<dbReference type="PRINTS" id="PR00420">
    <property type="entry name" value="RNGMNOXGNASE"/>
</dbReference>
<evidence type="ECO:0000256" key="2">
    <source>
        <dbReference type="ARBA" id="ARBA00004749"/>
    </source>
</evidence>
<dbReference type="NCBIfam" id="TIGR01988">
    <property type="entry name" value="Ubi-OHases"/>
    <property type="match status" value="1"/>
</dbReference>
<dbReference type="NCBIfam" id="NF004356">
    <property type="entry name" value="PRK05732.1"/>
    <property type="match status" value="1"/>
</dbReference>
<comment type="cofactor">
    <cofactor evidence="1">
        <name>FAD</name>
        <dbReference type="ChEBI" id="CHEBI:57692"/>
    </cofactor>
</comment>
<evidence type="ECO:0000256" key="4">
    <source>
        <dbReference type="ARBA" id="ARBA00022630"/>
    </source>
</evidence>
<comment type="caution">
    <text evidence="9">The sequence shown here is derived from an EMBL/GenBank/DDBJ whole genome shotgun (WGS) entry which is preliminary data.</text>
</comment>
<protein>
    <submittedName>
        <fullName evidence="9">2-octaprenyl-6-methoxyphenyl hydroxylase</fullName>
    </submittedName>
</protein>
<proteinExistence type="inferred from homology"/>
<sequence length="428" mass="45838">MPAAAPSSRPLEPAPSSLAREPGRHDVLIVGGGLVGASLAIALERIGVDVGLVEATPAGELPAVFDQRNLSFAEATINALTALGVMQKLRAPTGAIRRIHISRRGDFGRGVLDAARYGREEFGRVVVARDFGEALEARLAEATGLTRYRPVRFIGLAGEEEGHRLVRVADDNGERLLRMRLLVAADGTRSPVRDALGIAADEHDYAQTLFVARLRTSQAPDGTAYERLGDEGPTAVLPRGDRHYGLIHAVAREQADAVAAMDEAAFLERAQSVFGWRAGRFLSCGPRSAHPAIRVIAQRTSTPRAVLIGNAAQTIHPIGAQGFNLGLRDALTLAELIGDARALDTQADVGSASLLDAWLSRRHDDRERTVRFSDGLARLTANDAPLLRPLRSLGLFVLDRLPSAQAWLVGGAMGYRGDVPALCREPRA</sequence>
<reference evidence="10" key="1">
    <citation type="journal article" date="2019" name="Int. J. Syst. Evol. Microbiol.">
        <title>The Global Catalogue of Microorganisms (GCM) 10K type strain sequencing project: providing services to taxonomists for standard genome sequencing and annotation.</title>
        <authorList>
            <consortium name="The Broad Institute Genomics Platform"/>
            <consortium name="The Broad Institute Genome Sequencing Center for Infectious Disease"/>
            <person name="Wu L."/>
            <person name="Ma J."/>
        </authorList>
    </citation>
    <scope>NUCLEOTIDE SEQUENCE [LARGE SCALE GENOMIC DNA]</scope>
    <source>
        <strain evidence="10">JCM 19212</strain>
    </source>
</reference>
<accession>A0ABP9L8I0</accession>
<dbReference type="Gene3D" id="3.50.50.60">
    <property type="entry name" value="FAD/NAD(P)-binding domain"/>
    <property type="match status" value="2"/>
</dbReference>
<evidence type="ECO:0000256" key="3">
    <source>
        <dbReference type="ARBA" id="ARBA00005349"/>
    </source>
</evidence>
<evidence type="ECO:0000256" key="1">
    <source>
        <dbReference type="ARBA" id="ARBA00001974"/>
    </source>
</evidence>
<evidence type="ECO:0000313" key="9">
    <source>
        <dbReference type="EMBL" id="GAA5071590.1"/>
    </source>
</evidence>
<evidence type="ECO:0000313" key="10">
    <source>
        <dbReference type="Proteomes" id="UP001501083"/>
    </source>
</evidence>
<keyword evidence="4" id="KW-0285">Flavoprotein</keyword>
<comment type="similarity">
    <text evidence="3">Belongs to the UbiH/COQ6 family.</text>
</comment>
<dbReference type="RefSeq" id="WP_158982442.1">
    <property type="nucleotide sequence ID" value="NZ_BAABKY010000001.1"/>
</dbReference>
<feature type="domain" description="FAD-binding" evidence="8">
    <location>
        <begin position="25"/>
        <end position="373"/>
    </location>
</feature>
<evidence type="ECO:0000256" key="7">
    <source>
        <dbReference type="ARBA" id="ARBA00023033"/>
    </source>
</evidence>
<dbReference type="InterPro" id="IPR036188">
    <property type="entry name" value="FAD/NAD-bd_sf"/>
</dbReference>
<dbReference type="Pfam" id="PF01494">
    <property type="entry name" value="FAD_binding_3"/>
    <property type="match status" value="1"/>
</dbReference>
<dbReference type="InterPro" id="IPR002938">
    <property type="entry name" value="FAD-bd"/>
</dbReference>
<gene>
    <name evidence="9" type="primary">ubiH</name>
    <name evidence="9" type="ORF">GCM10025759_10890</name>
</gene>
<comment type="pathway">
    <text evidence="2">Cofactor biosynthesis; ubiquinone biosynthesis.</text>
</comment>
<dbReference type="SUPFAM" id="SSF51905">
    <property type="entry name" value="FAD/NAD(P)-binding domain"/>
    <property type="match status" value="1"/>
</dbReference>